<evidence type="ECO:0000256" key="1">
    <source>
        <dbReference type="ARBA" id="ARBA00022614"/>
    </source>
</evidence>
<reference evidence="4 5" key="1">
    <citation type="submission" date="2021-06" db="EMBL/GenBank/DDBJ databases">
        <authorList>
            <person name="Palmer J.M."/>
        </authorList>
    </citation>
    <scope>NUCLEOTIDE SEQUENCE [LARGE SCALE GENOMIC DNA]</scope>
    <source>
        <strain evidence="4 5">GA_2019</strain>
        <tissue evidence="4">Muscle</tissue>
    </source>
</reference>
<keyword evidence="1" id="KW-0433">Leucine-rich repeat</keyword>
<organism evidence="4 5">
    <name type="scientific">Goodea atripinnis</name>
    <dbReference type="NCBI Taxonomy" id="208336"/>
    <lineage>
        <taxon>Eukaryota</taxon>
        <taxon>Metazoa</taxon>
        <taxon>Chordata</taxon>
        <taxon>Craniata</taxon>
        <taxon>Vertebrata</taxon>
        <taxon>Euteleostomi</taxon>
        <taxon>Actinopterygii</taxon>
        <taxon>Neopterygii</taxon>
        <taxon>Teleostei</taxon>
        <taxon>Neoteleostei</taxon>
        <taxon>Acanthomorphata</taxon>
        <taxon>Ovalentaria</taxon>
        <taxon>Atherinomorphae</taxon>
        <taxon>Cyprinodontiformes</taxon>
        <taxon>Goodeidae</taxon>
        <taxon>Goodea</taxon>
    </lineage>
</organism>
<proteinExistence type="predicted"/>
<dbReference type="InterPro" id="IPR051261">
    <property type="entry name" value="NLR"/>
</dbReference>
<keyword evidence="2" id="KW-0677">Repeat</keyword>
<dbReference type="Pfam" id="PF17776">
    <property type="entry name" value="NLRC4_HD2"/>
    <property type="match status" value="1"/>
</dbReference>
<comment type="caution">
    <text evidence="4">The sequence shown here is derived from an EMBL/GenBank/DDBJ whole genome shotgun (WGS) entry which is preliminary data.</text>
</comment>
<accession>A0ABV0N896</accession>
<dbReference type="InterPro" id="IPR041267">
    <property type="entry name" value="NLRP_HD2"/>
</dbReference>
<protein>
    <recommendedName>
        <fullName evidence="3">NACHT LRR and PYD domain-containing protein</fullName>
    </recommendedName>
</protein>
<keyword evidence="5" id="KW-1185">Reference proteome</keyword>
<dbReference type="EMBL" id="JAHRIO010030245">
    <property type="protein sequence ID" value="MEQ2167597.1"/>
    <property type="molecule type" value="Genomic_DNA"/>
</dbReference>
<evidence type="ECO:0000313" key="4">
    <source>
        <dbReference type="EMBL" id="MEQ2167597.1"/>
    </source>
</evidence>
<evidence type="ECO:0000256" key="2">
    <source>
        <dbReference type="ARBA" id="ARBA00022737"/>
    </source>
</evidence>
<dbReference type="PANTHER" id="PTHR24106">
    <property type="entry name" value="NACHT, LRR AND CARD DOMAINS-CONTAINING"/>
    <property type="match status" value="1"/>
</dbReference>
<gene>
    <name evidence="4" type="ORF">GOODEAATRI_005658</name>
</gene>
<sequence length="211" mass="24547">MTEVKREEHGLYQQKMFCFVHLTIQEYLAALYVFHTFNTKGKNLFMGSTSGSSSLAASEFYKKAVDKALESINGDWDLFLRFLLGLSVETNQVLLQELLKKTENYEKTYKETVEYIKKKIREDISDPEKNLNLFHCLNELNDHTLVQEIKKFLQSDTKIFENFTTSQWSALTYVLLTSEEKLDVFDLKKYLKSEKVLLGMLPVVKVSRSAL</sequence>
<feature type="domain" description="NACHT LRR and PYD" evidence="3">
    <location>
        <begin position="21"/>
        <end position="148"/>
    </location>
</feature>
<dbReference type="Proteomes" id="UP001476798">
    <property type="component" value="Unassembled WGS sequence"/>
</dbReference>
<evidence type="ECO:0000259" key="3">
    <source>
        <dbReference type="Pfam" id="PF17776"/>
    </source>
</evidence>
<evidence type="ECO:0000313" key="5">
    <source>
        <dbReference type="Proteomes" id="UP001476798"/>
    </source>
</evidence>
<name>A0ABV0N896_9TELE</name>